<dbReference type="AlphaFoldDB" id="A0AAV4BRS6"/>
<name>A0AAV4BRS6_9GAST</name>
<keyword evidence="2" id="KW-1185">Reference proteome</keyword>
<dbReference type="Proteomes" id="UP000735302">
    <property type="component" value="Unassembled WGS sequence"/>
</dbReference>
<proteinExistence type="predicted"/>
<dbReference type="EMBL" id="BLXT01005260">
    <property type="protein sequence ID" value="GFO21538.1"/>
    <property type="molecule type" value="Genomic_DNA"/>
</dbReference>
<protein>
    <submittedName>
        <fullName evidence="1">Uncharacterized protein</fullName>
    </submittedName>
</protein>
<comment type="caution">
    <text evidence="1">The sequence shown here is derived from an EMBL/GenBank/DDBJ whole genome shotgun (WGS) entry which is preliminary data.</text>
</comment>
<sequence>MMEEEEEDQEVVYLSNDATVGGDGCFLSWENGALSETFIPTNNENKMFVRKRHLHIPAMSATVSGSIWLLNNLVIYMQLLSNGSLSLQPLINIGTLLDAAVLDDILLYQ</sequence>
<accession>A0AAV4BRS6</accession>
<reference evidence="1 2" key="1">
    <citation type="journal article" date="2021" name="Elife">
        <title>Chloroplast acquisition without the gene transfer in kleptoplastic sea slugs, Plakobranchus ocellatus.</title>
        <authorList>
            <person name="Maeda T."/>
            <person name="Takahashi S."/>
            <person name="Yoshida T."/>
            <person name="Shimamura S."/>
            <person name="Takaki Y."/>
            <person name="Nagai Y."/>
            <person name="Toyoda A."/>
            <person name="Suzuki Y."/>
            <person name="Arimoto A."/>
            <person name="Ishii H."/>
            <person name="Satoh N."/>
            <person name="Nishiyama T."/>
            <person name="Hasebe M."/>
            <person name="Maruyama T."/>
            <person name="Minagawa J."/>
            <person name="Obokata J."/>
            <person name="Shigenobu S."/>
        </authorList>
    </citation>
    <scope>NUCLEOTIDE SEQUENCE [LARGE SCALE GENOMIC DNA]</scope>
</reference>
<evidence type="ECO:0000313" key="1">
    <source>
        <dbReference type="EMBL" id="GFO21538.1"/>
    </source>
</evidence>
<evidence type="ECO:0000313" key="2">
    <source>
        <dbReference type="Proteomes" id="UP000735302"/>
    </source>
</evidence>
<gene>
    <name evidence="1" type="ORF">PoB_004804300</name>
</gene>
<organism evidence="1 2">
    <name type="scientific">Plakobranchus ocellatus</name>
    <dbReference type="NCBI Taxonomy" id="259542"/>
    <lineage>
        <taxon>Eukaryota</taxon>
        <taxon>Metazoa</taxon>
        <taxon>Spiralia</taxon>
        <taxon>Lophotrochozoa</taxon>
        <taxon>Mollusca</taxon>
        <taxon>Gastropoda</taxon>
        <taxon>Heterobranchia</taxon>
        <taxon>Euthyneura</taxon>
        <taxon>Panpulmonata</taxon>
        <taxon>Sacoglossa</taxon>
        <taxon>Placobranchoidea</taxon>
        <taxon>Plakobranchidae</taxon>
        <taxon>Plakobranchus</taxon>
    </lineage>
</organism>